<reference evidence="1" key="2">
    <citation type="journal article" date="2022" name="New Phytol.">
        <title>Evolutionary transition to the ectomycorrhizal habit in the genomes of a hyperdiverse lineage of mushroom-forming fungi.</title>
        <authorList>
            <person name="Looney B."/>
            <person name="Miyauchi S."/>
            <person name="Morin E."/>
            <person name="Drula E."/>
            <person name="Courty P.E."/>
            <person name="Kohler A."/>
            <person name="Kuo A."/>
            <person name="LaButti K."/>
            <person name="Pangilinan J."/>
            <person name="Lipzen A."/>
            <person name="Riley R."/>
            <person name="Andreopoulos W."/>
            <person name="He G."/>
            <person name="Johnson J."/>
            <person name="Nolan M."/>
            <person name="Tritt A."/>
            <person name="Barry K.W."/>
            <person name="Grigoriev I.V."/>
            <person name="Nagy L.G."/>
            <person name="Hibbett D."/>
            <person name="Henrissat B."/>
            <person name="Matheny P.B."/>
            <person name="Labbe J."/>
            <person name="Martin F.M."/>
        </authorList>
    </citation>
    <scope>NUCLEOTIDE SEQUENCE</scope>
    <source>
        <strain evidence="1">FP105234-sp</strain>
    </source>
</reference>
<organism evidence="1 2">
    <name type="scientific">Auriscalpium vulgare</name>
    <dbReference type="NCBI Taxonomy" id="40419"/>
    <lineage>
        <taxon>Eukaryota</taxon>
        <taxon>Fungi</taxon>
        <taxon>Dikarya</taxon>
        <taxon>Basidiomycota</taxon>
        <taxon>Agaricomycotina</taxon>
        <taxon>Agaricomycetes</taxon>
        <taxon>Russulales</taxon>
        <taxon>Auriscalpiaceae</taxon>
        <taxon>Auriscalpium</taxon>
    </lineage>
</organism>
<gene>
    <name evidence="1" type="ORF">FA95DRAFT_936631</name>
</gene>
<keyword evidence="2" id="KW-1185">Reference proteome</keyword>
<dbReference type="EMBL" id="MU275841">
    <property type="protein sequence ID" value="KAI0053166.1"/>
    <property type="molecule type" value="Genomic_DNA"/>
</dbReference>
<reference evidence="1" key="1">
    <citation type="submission" date="2021-02" db="EMBL/GenBank/DDBJ databases">
        <authorList>
            <consortium name="DOE Joint Genome Institute"/>
            <person name="Ahrendt S."/>
            <person name="Looney B.P."/>
            <person name="Miyauchi S."/>
            <person name="Morin E."/>
            <person name="Drula E."/>
            <person name="Courty P.E."/>
            <person name="Chicoki N."/>
            <person name="Fauchery L."/>
            <person name="Kohler A."/>
            <person name="Kuo A."/>
            <person name="Labutti K."/>
            <person name="Pangilinan J."/>
            <person name="Lipzen A."/>
            <person name="Riley R."/>
            <person name="Andreopoulos W."/>
            <person name="He G."/>
            <person name="Johnson J."/>
            <person name="Barry K.W."/>
            <person name="Grigoriev I.V."/>
            <person name="Nagy L."/>
            <person name="Hibbett D."/>
            <person name="Henrissat B."/>
            <person name="Matheny P.B."/>
            <person name="Labbe J."/>
            <person name="Martin F."/>
        </authorList>
    </citation>
    <scope>NUCLEOTIDE SEQUENCE</scope>
    <source>
        <strain evidence="1">FP105234-sp</strain>
    </source>
</reference>
<proteinExistence type="predicted"/>
<sequence>MVCNLGFENAQSFDEHINTRHPEFRCRVCNTSFGSAALLDAHYQESESHPKCPECQISFVDNVALTQHVISVFNPLIRDFGTLMWGNPQIGRHESPAGSTKTSFLRGSPGFRSPDKSASALGSPFHLAIEAPSPSAAVPSAETLIVGSPSDGFSPTSTQSSIASLSSPSVISLLQTPSPRKEKGKGKAIDLLDHLLAASPLSPGHASHHSVESQLPELHLSPHAQTSPAILHSERVHVPDHSFILQEDDALADDRIPIATGTSELASAVAVIASPLRIDGTPVALSVSTRSSVEDFVDVLQTHSPLAAANSSHSITRSPTTNETERRPTTPKHDDLRVASPVPSHVVFPSGSQPDRFRIVHSRTASRASSLMTDVSRQVVSQSHTYPARSPSPTAPAPTRLPPEPVTPVQPTESWRSAVATARAPAASELRADHSIDDRKLVSHIYCRQCRRDPCRQPTVTMCGHIFCRNCIISEVKQSSECPVCDAPTLLYSLIRLHVA</sequence>
<name>A0ACB8SAK1_9AGAM</name>
<accession>A0ACB8SAK1</accession>
<comment type="caution">
    <text evidence="1">The sequence shown here is derived from an EMBL/GenBank/DDBJ whole genome shotgun (WGS) entry which is preliminary data.</text>
</comment>
<protein>
    <submittedName>
        <fullName evidence="1">Uncharacterized protein</fullName>
    </submittedName>
</protein>
<dbReference type="Proteomes" id="UP000814033">
    <property type="component" value="Unassembled WGS sequence"/>
</dbReference>
<evidence type="ECO:0000313" key="1">
    <source>
        <dbReference type="EMBL" id="KAI0053166.1"/>
    </source>
</evidence>
<evidence type="ECO:0000313" key="2">
    <source>
        <dbReference type="Proteomes" id="UP000814033"/>
    </source>
</evidence>